<evidence type="ECO:0000313" key="2">
    <source>
        <dbReference type="EMBL" id="SCW94571.1"/>
    </source>
</evidence>
<dbReference type="RefSeq" id="WP_091443636.1">
    <property type="nucleotide sequence ID" value="NZ_FMTP01000009.1"/>
</dbReference>
<dbReference type="Proteomes" id="UP000198889">
    <property type="component" value="Unassembled WGS sequence"/>
</dbReference>
<keyword evidence="3" id="KW-1185">Reference proteome</keyword>
<evidence type="ECO:0000256" key="1">
    <source>
        <dbReference type="SAM" id="Coils"/>
    </source>
</evidence>
<reference evidence="3" key="1">
    <citation type="submission" date="2016-10" db="EMBL/GenBank/DDBJ databases">
        <authorList>
            <person name="Varghese N."/>
            <person name="Submissions S."/>
        </authorList>
    </citation>
    <scope>NUCLEOTIDE SEQUENCE [LARGE SCALE GENOMIC DNA]</scope>
    <source>
        <strain evidence="3">CGMCC 1.1761</strain>
    </source>
</reference>
<keyword evidence="1" id="KW-0175">Coiled coil</keyword>
<proteinExistence type="predicted"/>
<organism evidence="2 3">
    <name type="scientific">Ancylobacter rudongensis</name>
    <dbReference type="NCBI Taxonomy" id="177413"/>
    <lineage>
        <taxon>Bacteria</taxon>
        <taxon>Pseudomonadati</taxon>
        <taxon>Pseudomonadota</taxon>
        <taxon>Alphaproteobacteria</taxon>
        <taxon>Hyphomicrobiales</taxon>
        <taxon>Xanthobacteraceae</taxon>
        <taxon>Ancylobacter</taxon>
    </lineage>
</organism>
<name>A0A1G4ULQ0_9HYPH</name>
<dbReference type="STRING" id="177413.SAMN05660859_4107"/>
<protein>
    <recommendedName>
        <fullName evidence="4">Flagellar FliJ protein</fullName>
    </recommendedName>
</protein>
<feature type="coiled-coil region" evidence="1">
    <location>
        <begin position="19"/>
        <end position="49"/>
    </location>
</feature>
<evidence type="ECO:0000313" key="3">
    <source>
        <dbReference type="Proteomes" id="UP000198889"/>
    </source>
</evidence>
<feature type="coiled-coil region" evidence="1">
    <location>
        <begin position="92"/>
        <end position="121"/>
    </location>
</feature>
<dbReference type="EMBL" id="FMTP01000009">
    <property type="protein sequence ID" value="SCW94571.1"/>
    <property type="molecule type" value="Genomic_DNA"/>
</dbReference>
<accession>A0A1G4ULQ0</accession>
<gene>
    <name evidence="2" type="ORF">SAMN05660859_4107</name>
</gene>
<sequence length="133" mass="14615">MIAPLRKARRIEAVQGQMHQRAESALARLERAQAEVERERRDIMAVLNNEAIAPFVIALAAPRLRALDVQIGRLQHEAAVQRAVALEAAMRLKRAERMTGKAKENAQAAEERASLDEALEAFIARGGASFPPA</sequence>
<dbReference type="AlphaFoldDB" id="A0A1G4ULQ0"/>
<evidence type="ECO:0008006" key="4">
    <source>
        <dbReference type="Google" id="ProtNLM"/>
    </source>
</evidence>